<gene>
    <name evidence="1" type="ORF">L6773_17460</name>
</gene>
<evidence type="ECO:0000313" key="1">
    <source>
        <dbReference type="EMBL" id="MCG2590368.1"/>
    </source>
</evidence>
<reference evidence="1" key="1">
    <citation type="submission" date="2022-01" db="EMBL/GenBank/DDBJ databases">
        <authorList>
            <person name="Wang Y."/>
        </authorList>
    </citation>
    <scope>NUCLEOTIDE SEQUENCE</scope>
    <source>
        <strain evidence="1">WB101</strain>
    </source>
</reference>
<name>A0ABS9KHP4_9BACT</name>
<organism evidence="1 2">
    <name type="scientific">Rhodohalobacter sulfatireducens</name>
    <dbReference type="NCBI Taxonomy" id="2911366"/>
    <lineage>
        <taxon>Bacteria</taxon>
        <taxon>Pseudomonadati</taxon>
        <taxon>Balneolota</taxon>
        <taxon>Balneolia</taxon>
        <taxon>Balneolales</taxon>
        <taxon>Balneolaceae</taxon>
        <taxon>Rhodohalobacter</taxon>
    </lineage>
</organism>
<keyword evidence="2" id="KW-1185">Reference proteome</keyword>
<comment type="caution">
    <text evidence="1">The sequence shown here is derived from an EMBL/GenBank/DDBJ whole genome shotgun (WGS) entry which is preliminary data.</text>
</comment>
<evidence type="ECO:0000313" key="2">
    <source>
        <dbReference type="Proteomes" id="UP001165366"/>
    </source>
</evidence>
<accession>A0ABS9KHP4</accession>
<reference evidence="1" key="2">
    <citation type="submission" date="2024-05" db="EMBL/GenBank/DDBJ databases">
        <title>Rhodohalobacter halophilus gen. nov., sp. nov., a moderately halophilic member of the family Balneolaceae.</title>
        <authorList>
            <person name="Xia J."/>
        </authorList>
    </citation>
    <scope>NUCLEOTIDE SEQUENCE</scope>
    <source>
        <strain evidence="1">WB101</strain>
    </source>
</reference>
<dbReference type="Proteomes" id="UP001165366">
    <property type="component" value="Unassembled WGS sequence"/>
</dbReference>
<protein>
    <submittedName>
        <fullName evidence="1">Uncharacterized protein</fullName>
    </submittedName>
</protein>
<dbReference type="RefSeq" id="WP_237855753.1">
    <property type="nucleotide sequence ID" value="NZ_JAKLWS010000031.1"/>
</dbReference>
<dbReference type="EMBL" id="JAKLWS010000031">
    <property type="protein sequence ID" value="MCG2590368.1"/>
    <property type="molecule type" value="Genomic_DNA"/>
</dbReference>
<sequence length="175" mass="19756">MNSGMYERLTQEAKESNEGLPAEELARFFSRNLTISSTAEEPIKSRLIILFMDGKGNIINRYGLDAEELSNRRMRLGRLLSSSQIAGIMRESVPSTNWIPGTQWLSDNAPLRNTDEIERVARQMAIKIGSPARNDEFRNSHSLAFVVAPPEIVAPSENEFDKPTLYFAVFSLYTK</sequence>
<proteinExistence type="predicted"/>